<dbReference type="InterPro" id="IPR021321">
    <property type="entry name" value="DUF2922"/>
</dbReference>
<dbReference type="RefSeq" id="WP_075443398.1">
    <property type="nucleotide sequence ID" value="NZ_FOQK01000011.1"/>
</dbReference>
<evidence type="ECO:0008006" key="3">
    <source>
        <dbReference type="Google" id="ProtNLM"/>
    </source>
</evidence>
<proteinExistence type="predicted"/>
<organism evidence="1 2">
    <name type="scientific">Selenomonas ruminantium</name>
    <dbReference type="NCBI Taxonomy" id="971"/>
    <lineage>
        <taxon>Bacteria</taxon>
        <taxon>Bacillati</taxon>
        <taxon>Bacillota</taxon>
        <taxon>Negativicutes</taxon>
        <taxon>Selenomonadales</taxon>
        <taxon>Selenomonadaceae</taxon>
        <taxon>Selenomonas</taxon>
    </lineage>
</organism>
<evidence type="ECO:0000313" key="2">
    <source>
        <dbReference type="Proteomes" id="UP000183639"/>
    </source>
</evidence>
<dbReference type="OrthoDB" id="2454247at2"/>
<evidence type="ECO:0000313" key="1">
    <source>
        <dbReference type="EMBL" id="SFI01289.1"/>
    </source>
</evidence>
<accession>A0A1I3EQR8</accession>
<dbReference type="EMBL" id="FOQK01000011">
    <property type="protein sequence ID" value="SFI01289.1"/>
    <property type="molecule type" value="Genomic_DNA"/>
</dbReference>
<sequence length="71" mass="8015">MKKTLIVRFNRLDGKKAELVFANPRDDITPAEIHELVEKITSKKFFIISGMPLVSLDIAFVRTVEDEAIVG</sequence>
<reference evidence="1 2" key="1">
    <citation type="submission" date="2016-10" db="EMBL/GenBank/DDBJ databases">
        <authorList>
            <person name="de Groot N.N."/>
        </authorList>
    </citation>
    <scope>NUCLEOTIDE SEQUENCE [LARGE SCALE GENOMIC DNA]</scope>
    <source>
        <strain evidence="1 2">Z108</strain>
    </source>
</reference>
<name>A0A1I3EQR8_SELRU</name>
<protein>
    <recommendedName>
        <fullName evidence="3">DUF2922 domain-containing protein</fullName>
    </recommendedName>
</protein>
<dbReference type="AlphaFoldDB" id="A0A1I3EQR8"/>
<gene>
    <name evidence="1" type="ORF">SAMN04487861_11143</name>
</gene>
<dbReference type="Proteomes" id="UP000183639">
    <property type="component" value="Unassembled WGS sequence"/>
</dbReference>
<dbReference type="Pfam" id="PF11148">
    <property type="entry name" value="DUF2922"/>
    <property type="match status" value="1"/>
</dbReference>